<keyword evidence="2 3" id="KW-0067">ATP-binding</keyword>
<dbReference type="Proteomes" id="UP000033867">
    <property type="component" value="Unassembled WGS sequence"/>
</dbReference>
<dbReference type="SUPFAM" id="SSF52980">
    <property type="entry name" value="Restriction endonuclease-like"/>
    <property type="match status" value="1"/>
</dbReference>
<proteinExistence type="predicted"/>
<dbReference type="GO" id="GO:0005524">
    <property type="term" value="F:ATP binding"/>
    <property type="evidence" value="ECO:0007669"/>
    <property type="project" value="UniProtKB-UniRule"/>
</dbReference>
<accession>A0A0G1EBV7</accession>
<dbReference type="PROSITE" id="PS51161">
    <property type="entry name" value="ATP_CONE"/>
    <property type="match status" value="1"/>
</dbReference>
<evidence type="ECO:0000256" key="1">
    <source>
        <dbReference type="ARBA" id="ARBA00022741"/>
    </source>
</evidence>
<evidence type="ECO:0000256" key="2">
    <source>
        <dbReference type="ARBA" id="ARBA00022840"/>
    </source>
</evidence>
<evidence type="ECO:0000313" key="6">
    <source>
        <dbReference type="Proteomes" id="UP000033867"/>
    </source>
</evidence>
<dbReference type="InterPro" id="IPR005144">
    <property type="entry name" value="ATP-cone_dom"/>
</dbReference>
<dbReference type="EMBL" id="LCEK01000014">
    <property type="protein sequence ID" value="KKS72078.1"/>
    <property type="molecule type" value="Genomic_DNA"/>
</dbReference>
<keyword evidence="1 3" id="KW-0547">Nucleotide-binding</keyword>
<dbReference type="CDD" id="cd22308">
    <property type="entry name" value="Af1548-like"/>
    <property type="match status" value="1"/>
</dbReference>
<protein>
    <submittedName>
        <fullName evidence="5">ATP-cone domain protein</fullName>
    </submittedName>
</protein>
<organism evidence="5 6">
    <name type="scientific">Candidatus Magasanikbacteria bacterium GW2011_GWE2_42_7</name>
    <dbReference type="NCBI Taxonomy" id="1619052"/>
    <lineage>
        <taxon>Bacteria</taxon>
        <taxon>Candidatus Magasanikiibacteriota</taxon>
    </lineage>
</organism>
<dbReference type="InterPro" id="IPR011856">
    <property type="entry name" value="tRNA_endonuc-like_dom_sf"/>
</dbReference>
<gene>
    <name evidence="5" type="ORF">UV42_C0014G0017</name>
</gene>
<evidence type="ECO:0000256" key="3">
    <source>
        <dbReference type="PROSITE-ProRule" id="PRU00492"/>
    </source>
</evidence>
<evidence type="ECO:0000313" key="5">
    <source>
        <dbReference type="EMBL" id="KKS72078.1"/>
    </source>
</evidence>
<comment type="caution">
    <text evidence="5">The sequence shown here is derived from an EMBL/GenBank/DDBJ whole genome shotgun (WGS) entry which is preliminary data.</text>
</comment>
<feature type="domain" description="ATP-cone" evidence="4">
    <location>
        <begin position="6"/>
        <end position="89"/>
    </location>
</feature>
<dbReference type="Gene3D" id="3.40.1350.10">
    <property type="match status" value="1"/>
</dbReference>
<dbReference type="PATRIC" id="fig|1619052.3.peg.364"/>
<dbReference type="InterPro" id="IPR011335">
    <property type="entry name" value="Restrct_endonuc-II-like"/>
</dbReference>
<evidence type="ECO:0000259" key="4">
    <source>
        <dbReference type="PROSITE" id="PS51161"/>
    </source>
</evidence>
<dbReference type="AlphaFoldDB" id="A0A0G1EBV7"/>
<reference evidence="5 6" key="1">
    <citation type="journal article" date="2015" name="Nature">
        <title>rRNA introns, odd ribosomes, and small enigmatic genomes across a large radiation of phyla.</title>
        <authorList>
            <person name="Brown C.T."/>
            <person name="Hug L.A."/>
            <person name="Thomas B.C."/>
            <person name="Sharon I."/>
            <person name="Castelle C.J."/>
            <person name="Singh A."/>
            <person name="Wilkins M.J."/>
            <person name="Williams K.H."/>
            <person name="Banfield J.F."/>
        </authorList>
    </citation>
    <scope>NUCLEOTIDE SEQUENCE [LARGE SCALE GENOMIC DNA]</scope>
</reference>
<dbReference type="GO" id="GO:0003676">
    <property type="term" value="F:nucleic acid binding"/>
    <property type="evidence" value="ECO:0007669"/>
    <property type="project" value="InterPro"/>
</dbReference>
<sequence>MPKQPPIIIKANGDRVRYERTRLMTSLLRSGASQDLANSVTDKVSADIINGTTTTYDIYTRAYRLLKTTKFHPVAARYSLKKAIMALGPTGFPFEQFIGEIFRRQGYQVQVGVVVEGHCVSHEVDVIAVKGETHALVEAKFHNQTGIHTDVKVPLYIHSRFLDIEKKLLANGDTHAAHEPWVVTNTHFTTSAIQYGECMGMKLLGWRYPETGGIEKLIEEEGFHPITCLTTLSQKDKQTLMSQGTILCRDLLEDGRLLQALDLTVAKVSDVQKEISMICSS</sequence>
<name>A0A0G1EBV7_9BACT</name>